<protein>
    <recommendedName>
        <fullName evidence="5">Secreted protein</fullName>
    </recommendedName>
</protein>
<proteinExistence type="predicted"/>
<feature type="signal peptide" evidence="2">
    <location>
        <begin position="1"/>
        <end position="23"/>
    </location>
</feature>
<dbReference type="RefSeq" id="WP_184306187.1">
    <property type="nucleotide sequence ID" value="NZ_JACHXU010000013.1"/>
</dbReference>
<evidence type="ECO:0008006" key="5">
    <source>
        <dbReference type="Google" id="ProtNLM"/>
    </source>
</evidence>
<accession>A0A7W5E261</accession>
<feature type="region of interest" description="Disordered" evidence="1">
    <location>
        <begin position="26"/>
        <end position="52"/>
    </location>
</feature>
<dbReference type="Proteomes" id="UP000536179">
    <property type="component" value="Unassembled WGS sequence"/>
</dbReference>
<keyword evidence="2" id="KW-0732">Signal</keyword>
<dbReference type="AlphaFoldDB" id="A0A7W5E261"/>
<name>A0A7W5E261_9BACT</name>
<organism evidence="3 4">
    <name type="scientific">Aporhodopirellula rubra</name>
    <dbReference type="NCBI Taxonomy" id="980271"/>
    <lineage>
        <taxon>Bacteria</taxon>
        <taxon>Pseudomonadati</taxon>
        <taxon>Planctomycetota</taxon>
        <taxon>Planctomycetia</taxon>
        <taxon>Pirellulales</taxon>
        <taxon>Pirellulaceae</taxon>
        <taxon>Aporhodopirellula</taxon>
    </lineage>
</organism>
<sequence length="52" mass="5635">MSSFKFIMLSMFVACLFMTSGCGDPAPTVVQPDPETRTYPQSDPGDSMDAVQ</sequence>
<reference evidence="3 4" key="1">
    <citation type="submission" date="2020-08" db="EMBL/GenBank/DDBJ databases">
        <title>Genomic Encyclopedia of Type Strains, Phase III (KMG-III): the genomes of soil and plant-associated and newly described type strains.</title>
        <authorList>
            <person name="Whitman W."/>
        </authorList>
    </citation>
    <scope>NUCLEOTIDE SEQUENCE [LARGE SCALE GENOMIC DNA]</scope>
    <source>
        <strain evidence="3 4">CECT 8075</strain>
    </source>
</reference>
<feature type="chain" id="PRO_5030896590" description="Secreted protein" evidence="2">
    <location>
        <begin position="24"/>
        <end position="52"/>
    </location>
</feature>
<keyword evidence="4" id="KW-1185">Reference proteome</keyword>
<evidence type="ECO:0000313" key="4">
    <source>
        <dbReference type="Proteomes" id="UP000536179"/>
    </source>
</evidence>
<gene>
    <name evidence="3" type="ORF">FHS27_003744</name>
</gene>
<dbReference type="PROSITE" id="PS51257">
    <property type="entry name" value="PROKAR_LIPOPROTEIN"/>
    <property type="match status" value="1"/>
</dbReference>
<evidence type="ECO:0000256" key="1">
    <source>
        <dbReference type="SAM" id="MobiDB-lite"/>
    </source>
</evidence>
<evidence type="ECO:0000313" key="3">
    <source>
        <dbReference type="EMBL" id="MBB3207917.1"/>
    </source>
</evidence>
<dbReference type="EMBL" id="JACHXU010000013">
    <property type="protein sequence ID" value="MBB3207917.1"/>
    <property type="molecule type" value="Genomic_DNA"/>
</dbReference>
<evidence type="ECO:0000256" key="2">
    <source>
        <dbReference type="SAM" id="SignalP"/>
    </source>
</evidence>
<comment type="caution">
    <text evidence="3">The sequence shown here is derived from an EMBL/GenBank/DDBJ whole genome shotgun (WGS) entry which is preliminary data.</text>
</comment>